<sequence length="55" mass="6023">MCGYQTASNAACGLRKRHARVLGSVDNQLASGFLSKKCPNARKKAQQGWTPCEHF</sequence>
<dbReference type="AlphaFoldDB" id="F2BB83"/>
<accession>F2BB83</accession>
<evidence type="ECO:0000313" key="2">
    <source>
        <dbReference type="Proteomes" id="UP000004105"/>
    </source>
</evidence>
<protein>
    <submittedName>
        <fullName evidence="1">Uncharacterized protein</fullName>
    </submittedName>
</protein>
<gene>
    <name evidence="1" type="ORF">HMPREF9123_0987</name>
</gene>
<dbReference type="EMBL" id="AFAY01000020">
    <property type="protein sequence ID" value="EGF11343.1"/>
    <property type="molecule type" value="Genomic_DNA"/>
</dbReference>
<organism evidence="1 2">
    <name type="scientific">Neisseria bacilliformis ATCC BAA-1200</name>
    <dbReference type="NCBI Taxonomy" id="888742"/>
    <lineage>
        <taxon>Bacteria</taxon>
        <taxon>Pseudomonadati</taxon>
        <taxon>Pseudomonadota</taxon>
        <taxon>Betaproteobacteria</taxon>
        <taxon>Neisseriales</taxon>
        <taxon>Neisseriaceae</taxon>
        <taxon>Neisseria</taxon>
    </lineage>
</organism>
<dbReference type="HOGENOM" id="CLU_3027555_0_0_4"/>
<keyword evidence="2" id="KW-1185">Reference proteome</keyword>
<reference evidence="1 2" key="1">
    <citation type="submission" date="2011-02" db="EMBL/GenBank/DDBJ databases">
        <authorList>
            <person name="Muzny D."/>
            <person name="Qin X."/>
            <person name="Deng J."/>
            <person name="Jiang H."/>
            <person name="Liu Y."/>
            <person name="Qu J."/>
            <person name="Song X.-Z."/>
            <person name="Zhang L."/>
            <person name="Thornton R."/>
            <person name="Coyle M."/>
            <person name="Francisco L."/>
            <person name="Jackson L."/>
            <person name="Javaid M."/>
            <person name="Korchina V."/>
            <person name="Kovar C."/>
            <person name="Mata R."/>
            <person name="Mathew T."/>
            <person name="Ngo R."/>
            <person name="Nguyen L."/>
            <person name="Nguyen N."/>
            <person name="Okwuonu G."/>
            <person name="Ongeri F."/>
            <person name="Pham C."/>
            <person name="Simmons D."/>
            <person name="Wilczek-Boney K."/>
            <person name="Hale W."/>
            <person name="Jakkamsetti A."/>
            <person name="Pham P."/>
            <person name="Ruth R."/>
            <person name="San Lucas F."/>
            <person name="Warren J."/>
            <person name="Zhang J."/>
            <person name="Zhao Z."/>
            <person name="Zhou C."/>
            <person name="Zhu D."/>
            <person name="Lee S."/>
            <person name="Bess C."/>
            <person name="Blankenburg K."/>
            <person name="Forbes L."/>
            <person name="Fu Q."/>
            <person name="Gubbala S."/>
            <person name="Hirani K."/>
            <person name="Jayaseelan J.C."/>
            <person name="Lara F."/>
            <person name="Munidasa M."/>
            <person name="Palculict T."/>
            <person name="Patil S."/>
            <person name="Pu L.-L."/>
            <person name="Saada N."/>
            <person name="Tang L."/>
            <person name="Weissenberger G."/>
            <person name="Zhu Y."/>
            <person name="Hemphill L."/>
            <person name="Shang Y."/>
            <person name="Youmans B."/>
            <person name="Ayvaz T."/>
            <person name="Ross M."/>
            <person name="Santibanez J."/>
            <person name="Aqrawi P."/>
            <person name="Gross S."/>
            <person name="Joshi V."/>
            <person name="Fowler G."/>
            <person name="Nazareth L."/>
            <person name="Reid J."/>
            <person name="Worley K."/>
            <person name="Petrosino J."/>
            <person name="Highlander S."/>
            <person name="Gibbs R."/>
        </authorList>
    </citation>
    <scope>NUCLEOTIDE SEQUENCE [LARGE SCALE GENOMIC DNA]</scope>
    <source>
        <strain evidence="1 2">ATCC BAA-1200</strain>
    </source>
</reference>
<comment type="caution">
    <text evidence="1">The sequence shown here is derived from an EMBL/GenBank/DDBJ whole genome shotgun (WGS) entry which is preliminary data.</text>
</comment>
<evidence type="ECO:0000313" key="1">
    <source>
        <dbReference type="EMBL" id="EGF11343.1"/>
    </source>
</evidence>
<name>F2BB83_9NEIS</name>
<proteinExistence type="predicted"/>
<dbReference type="Proteomes" id="UP000004105">
    <property type="component" value="Unassembled WGS sequence"/>
</dbReference>